<organism evidence="2 3">
    <name type="scientific">Streblomastix strix</name>
    <dbReference type="NCBI Taxonomy" id="222440"/>
    <lineage>
        <taxon>Eukaryota</taxon>
        <taxon>Metamonada</taxon>
        <taxon>Preaxostyla</taxon>
        <taxon>Oxymonadida</taxon>
        <taxon>Streblomastigidae</taxon>
        <taxon>Streblomastix</taxon>
    </lineage>
</organism>
<evidence type="ECO:0000256" key="1">
    <source>
        <dbReference type="SAM" id="MobiDB-lite"/>
    </source>
</evidence>
<dbReference type="EMBL" id="SNRW01034946">
    <property type="protein sequence ID" value="KAA6355233.1"/>
    <property type="molecule type" value="Genomic_DNA"/>
</dbReference>
<feature type="non-terminal residue" evidence="2">
    <location>
        <position position="1"/>
    </location>
</feature>
<reference evidence="2 3" key="1">
    <citation type="submission" date="2019-03" db="EMBL/GenBank/DDBJ databases">
        <title>Single cell metagenomics reveals metabolic interactions within the superorganism composed of flagellate Streblomastix strix and complex community of Bacteroidetes bacteria on its surface.</title>
        <authorList>
            <person name="Treitli S.C."/>
            <person name="Kolisko M."/>
            <person name="Husnik F."/>
            <person name="Keeling P."/>
            <person name="Hampl V."/>
        </authorList>
    </citation>
    <scope>NUCLEOTIDE SEQUENCE [LARGE SCALE GENOMIC DNA]</scope>
    <source>
        <strain evidence="2">ST1C</strain>
    </source>
</reference>
<feature type="compositionally biased region" description="Basic and acidic residues" evidence="1">
    <location>
        <begin position="338"/>
        <end position="347"/>
    </location>
</feature>
<feature type="compositionally biased region" description="Basic and acidic residues" evidence="1">
    <location>
        <begin position="251"/>
        <end position="265"/>
    </location>
</feature>
<evidence type="ECO:0000313" key="2">
    <source>
        <dbReference type="EMBL" id="KAA6355233.1"/>
    </source>
</evidence>
<accession>A0A5J4TBK1</accession>
<dbReference type="AlphaFoldDB" id="A0A5J4TBK1"/>
<proteinExistence type="predicted"/>
<sequence>KAPEEDDDFGGDQRDLNLSPVQSVRLITELPAAKEIDRPERQNTQRYSAYLERPRHRTQSRCPETQDHVQGRLRSAFEFILDYLVRAGRRHYNLGLGLFRQVLESNIRDPKEKRRLAQDPGLSNSELRAPHRVLQVREDYRYLGNNNAQRLNHNNRSASSLQSHQNSGRDATVFMLQLQQQLLLLQLNAVWSFNSSEILQQMPPTSNSRSQEAMQLENLRLRRRQSDPELGSSNITTRDVANNDDSTGVRTDYRNGQEPDQSHADSRVLGLAVESQSNYNVNDNIPKERSVEAIKTSDGTSQEKEARKNKGLGIGNWRDPIHKSTIQTRRASHQVALKVERQRSSQQ</sequence>
<protein>
    <submittedName>
        <fullName evidence="2">Uncharacterized protein</fullName>
    </submittedName>
</protein>
<comment type="caution">
    <text evidence="2">The sequence shown here is derived from an EMBL/GenBank/DDBJ whole genome shotgun (WGS) entry which is preliminary data.</text>
</comment>
<feature type="region of interest" description="Disordered" evidence="1">
    <location>
        <begin position="294"/>
        <end position="347"/>
    </location>
</feature>
<gene>
    <name evidence="2" type="ORF">EZS28_049240</name>
</gene>
<dbReference type="Proteomes" id="UP000324800">
    <property type="component" value="Unassembled WGS sequence"/>
</dbReference>
<evidence type="ECO:0000313" key="3">
    <source>
        <dbReference type="Proteomes" id="UP000324800"/>
    </source>
</evidence>
<dbReference type="OrthoDB" id="9950135at2759"/>
<feature type="compositionally biased region" description="Polar residues" evidence="1">
    <location>
        <begin position="231"/>
        <end position="249"/>
    </location>
</feature>
<feature type="region of interest" description="Disordered" evidence="1">
    <location>
        <begin position="220"/>
        <end position="265"/>
    </location>
</feature>
<name>A0A5J4TBK1_9EUKA</name>
<feature type="non-terminal residue" evidence="2">
    <location>
        <position position="347"/>
    </location>
</feature>